<comment type="similarity">
    <text evidence="1 8 9">Belongs to the class-I aminoacyl-tRNA synthetase family.</text>
</comment>
<feature type="short sequence motif" description="'KMSKS' region" evidence="8">
    <location>
        <begin position="698"/>
        <end position="702"/>
    </location>
</feature>
<dbReference type="Proteomes" id="UP000217805">
    <property type="component" value="Chromosome"/>
</dbReference>
<reference evidence="13 14" key="1">
    <citation type="journal article" date="2015" name="Microbes Environ.">
        <title>An Efficient Strategy Developed for Next-Generation Sequencing of Endosymbiont Genomes Performed Using Crude DNA Isolated from Host Tissues: A Case Study of Blattabacterium cuenoti Inhabiting the Fat Bodies of Cockroaches.</title>
        <authorList>
            <person name="Kinjo Y."/>
            <person name="Saitoh S."/>
            <person name="Tokuda G."/>
        </authorList>
    </citation>
    <scope>NUCLEOTIDE SEQUENCE [LARGE SCALE GENOMIC DNA]</scope>
    <source>
        <strain evidence="13 14">BPAY</strain>
    </source>
</reference>
<dbReference type="InterPro" id="IPR014729">
    <property type="entry name" value="Rossmann-like_a/b/a_fold"/>
</dbReference>
<keyword evidence="3 8" id="KW-0547">Nucleotide-binding</keyword>
<dbReference type="Pfam" id="PF09334">
    <property type="entry name" value="tRNA-synt_1g"/>
    <property type="match status" value="1"/>
</dbReference>
<dbReference type="InterPro" id="IPR013155">
    <property type="entry name" value="M/V/L/I-tRNA-synth_anticd-bd"/>
</dbReference>
<evidence type="ECO:0000256" key="4">
    <source>
        <dbReference type="ARBA" id="ARBA00022840"/>
    </source>
</evidence>
<dbReference type="InterPro" id="IPR009008">
    <property type="entry name" value="Val/Leu/Ile-tRNA-synth_edit"/>
</dbReference>
<dbReference type="Pfam" id="PF08264">
    <property type="entry name" value="Anticodon_1"/>
    <property type="match status" value="1"/>
</dbReference>
<evidence type="ECO:0000259" key="12">
    <source>
        <dbReference type="Pfam" id="PF13603"/>
    </source>
</evidence>
<dbReference type="InterPro" id="IPR015413">
    <property type="entry name" value="Methionyl/Leucyl_tRNA_Synth"/>
</dbReference>
<evidence type="ECO:0000256" key="2">
    <source>
        <dbReference type="ARBA" id="ARBA00022598"/>
    </source>
</evidence>
<feature type="domain" description="Methionyl/Valyl/Leucyl/Isoleucyl-tRNA synthetase anticodon-binding" evidence="10">
    <location>
        <begin position="776"/>
        <end position="888"/>
    </location>
</feature>
<comment type="subcellular location">
    <subcellularLocation>
        <location evidence="8">Cytoplasm</location>
    </subcellularLocation>
</comment>
<dbReference type="HAMAP" id="MF_00049_B">
    <property type="entry name" value="Leu_tRNA_synth_B"/>
    <property type="match status" value="1"/>
</dbReference>
<evidence type="ECO:0000256" key="7">
    <source>
        <dbReference type="ARBA" id="ARBA00047469"/>
    </source>
</evidence>
<sequence>MEYNFREIEKRWQIYWKKHNIFHTKENKKRKYYILNMFPYPSGTGLHVGHCLGYIASDVYARYKRAKRYNVLNPIGFDSFGLPAEQYAIQTGKHPYDTTLENSRIYKKQINKIGLSFDWDRELYTSNPNYYRWTQWMFIQIFNSWYDKNSEQAKPISILIKEFNKNGNNFVKANTTSNYKFDSKTWKQFSFYKKESVLLDYRLAFLCKNTVNWCPDLGTVLANDEIKNGKSERGGYPVYQKKMLQWHIRISAYAERLIKGLNFIKCSQSLKKLQYNWIGKSTGISILLKVITPVEEIHQIELFTSHPEMIFGMTFIILSPNHPLAVKISLPYKNGLTSFSKEFSINENTKNIYGIFTGNYVFHPFIRKKRIPIYISNFISLNQKTQSVIGIPGHEEKSKKFAKKFGIEIIKILDFNKKCINSNFLNGLNRKQAKEKIIKILVKNKIGSLKTNYKIRDAIFSRQRYWGEPIPIYFKNKIPKTIPVDKLPLILPEIDNFHPKDGKPPLVRAKNWAWDEKNMKIVPNILIDHKNVFPIETSTMPSWAGSSWYYLRYMDVHNNQFFIDKKKENYWKNVDLYIGGSEHSTGHLIYARFWHKFLLDRGWITTEEPFKKILNQGMILSYSAIIIKVIGENIFLSYGLKNKKHAYFSFQEIYVDLSLIKENNELNIHKFKKCRPEFYSSVFILERGAFFCKRKLEKMSKSKYNVINPDDIYDKYGSDTFRLYEMFLGPINQSKPWDEKKINGIKNFLIKFWCLFHKNKTFQVSETNPTFQELEILHSSIKKIQNKIKSFSWNTSISLLMIMTNQLTILKCNKRKILEPLVQLIAPFAPHISEELWYKLGKKKSVLFYDFPVFNPKYIVKKEITYPIMFNGKLKFLEKFDSSTPIEKIKNKILNHPKTKFFLKEKTLQKLILIPKKIINILIK</sequence>
<keyword evidence="14" id="KW-1185">Reference proteome</keyword>
<organism evidence="13 14">
    <name type="scientific">Blattabacterium cuenoti BPAY</name>
    <dbReference type="NCBI Taxonomy" id="1457031"/>
    <lineage>
        <taxon>Bacteria</taxon>
        <taxon>Pseudomonadati</taxon>
        <taxon>Bacteroidota</taxon>
        <taxon>Flavobacteriia</taxon>
        <taxon>Flavobacteriales</taxon>
        <taxon>Blattabacteriaceae</taxon>
        <taxon>Blattabacterium</taxon>
    </lineage>
</organism>
<proteinExistence type="inferred from homology"/>
<comment type="catalytic activity">
    <reaction evidence="7 8">
        <text>tRNA(Leu) + L-leucine + ATP = L-leucyl-tRNA(Leu) + AMP + diphosphate</text>
        <dbReference type="Rhea" id="RHEA:11688"/>
        <dbReference type="Rhea" id="RHEA-COMP:9613"/>
        <dbReference type="Rhea" id="RHEA-COMP:9622"/>
        <dbReference type="ChEBI" id="CHEBI:30616"/>
        <dbReference type="ChEBI" id="CHEBI:33019"/>
        <dbReference type="ChEBI" id="CHEBI:57427"/>
        <dbReference type="ChEBI" id="CHEBI:78442"/>
        <dbReference type="ChEBI" id="CHEBI:78494"/>
        <dbReference type="ChEBI" id="CHEBI:456215"/>
        <dbReference type="EC" id="6.1.1.4"/>
    </reaction>
</comment>
<evidence type="ECO:0000256" key="9">
    <source>
        <dbReference type="RuleBase" id="RU363039"/>
    </source>
</evidence>
<name>A0ABM7EZ35_9FLAO</name>
<dbReference type="PANTHER" id="PTHR43740">
    <property type="entry name" value="LEUCYL-TRNA SYNTHETASE"/>
    <property type="match status" value="1"/>
</dbReference>
<evidence type="ECO:0000259" key="11">
    <source>
        <dbReference type="Pfam" id="PF09334"/>
    </source>
</evidence>
<dbReference type="InterPro" id="IPR002302">
    <property type="entry name" value="Leu-tRNA-ligase"/>
</dbReference>
<dbReference type="SUPFAM" id="SSF52374">
    <property type="entry name" value="Nucleotidylyl transferase"/>
    <property type="match status" value="1"/>
</dbReference>
<dbReference type="InterPro" id="IPR025709">
    <property type="entry name" value="Leu_tRNA-synth_edit"/>
</dbReference>
<evidence type="ECO:0000259" key="10">
    <source>
        <dbReference type="Pfam" id="PF08264"/>
    </source>
</evidence>
<dbReference type="EMBL" id="AP014609">
    <property type="protein sequence ID" value="BAR92238.1"/>
    <property type="molecule type" value="Genomic_DNA"/>
</dbReference>
<dbReference type="SUPFAM" id="SSF50677">
    <property type="entry name" value="ValRS/IleRS/LeuRS editing domain"/>
    <property type="match status" value="1"/>
</dbReference>
<gene>
    <name evidence="8 13" type="primary">leuS</name>
    <name evidence="13" type="ORF">BPAY_518</name>
</gene>
<evidence type="ECO:0000313" key="14">
    <source>
        <dbReference type="Proteomes" id="UP000217805"/>
    </source>
</evidence>
<dbReference type="NCBIfam" id="TIGR00396">
    <property type="entry name" value="leuS_bact"/>
    <property type="match status" value="1"/>
</dbReference>
<keyword evidence="5 8" id="KW-0648">Protein biosynthesis</keyword>
<evidence type="ECO:0000256" key="8">
    <source>
        <dbReference type="HAMAP-Rule" id="MF_00049"/>
    </source>
</evidence>
<keyword evidence="8" id="KW-0963">Cytoplasm</keyword>
<dbReference type="Gene3D" id="3.40.50.620">
    <property type="entry name" value="HUPs"/>
    <property type="match status" value="2"/>
</dbReference>
<dbReference type="Gene3D" id="1.10.730.10">
    <property type="entry name" value="Isoleucyl-tRNA Synthetase, Domain 1"/>
    <property type="match status" value="1"/>
</dbReference>
<dbReference type="PRINTS" id="PR00985">
    <property type="entry name" value="TRNASYNTHLEU"/>
</dbReference>
<feature type="domain" description="Methionyl/Leucyl tRNA synthetase" evidence="11">
    <location>
        <begin position="33"/>
        <end position="141"/>
    </location>
</feature>
<protein>
    <recommendedName>
        <fullName evidence="8">Leucine--tRNA ligase</fullName>
        <ecNumber evidence="8">6.1.1.4</ecNumber>
    </recommendedName>
    <alternativeName>
        <fullName evidence="8">Leucyl-tRNA synthetase</fullName>
        <shortName evidence="8">LeuRS</shortName>
    </alternativeName>
</protein>
<feature type="binding site" evidence="8">
    <location>
        <position position="701"/>
    </location>
    <ligand>
        <name>ATP</name>
        <dbReference type="ChEBI" id="CHEBI:30616"/>
    </ligand>
</feature>
<evidence type="ECO:0000256" key="5">
    <source>
        <dbReference type="ARBA" id="ARBA00022917"/>
    </source>
</evidence>
<dbReference type="EC" id="6.1.1.4" evidence="8"/>
<accession>A0ABM7EZ35</accession>
<comment type="caution">
    <text evidence="8">Lacks conserved residue(s) required for the propagation of feature annotation.</text>
</comment>
<evidence type="ECO:0000256" key="3">
    <source>
        <dbReference type="ARBA" id="ARBA00022741"/>
    </source>
</evidence>
<dbReference type="SUPFAM" id="SSF47323">
    <property type="entry name" value="Anticodon-binding domain of a subclass of class I aminoacyl-tRNA synthetases"/>
    <property type="match status" value="1"/>
</dbReference>
<keyword evidence="2 8" id="KW-0436">Ligase</keyword>
<dbReference type="RefSeq" id="WP_096378414.1">
    <property type="nucleotide sequence ID" value="NZ_AP014609.1"/>
</dbReference>
<evidence type="ECO:0000256" key="1">
    <source>
        <dbReference type="ARBA" id="ARBA00005594"/>
    </source>
</evidence>
<keyword evidence="6 8" id="KW-0030">Aminoacyl-tRNA synthetase</keyword>
<evidence type="ECO:0000313" key="13">
    <source>
        <dbReference type="EMBL" id="BAR92238.1"/>
    </source>
</evidence>
<evidence type="ECO:0000256" key="6">
    <source>
        <dbReference type="ARBA" id="ARBA00023146"/>
    </source>
</evidence>
<dbReference type="InterPro" id="IPR009080">
    <property type="entry name" value="tRNAsynth_Ia_anticodon-bd"/>
</dbReference>
<dbReference type="PANTHER" id="PTHR43740:SF2">
    <property type="entry name" value="LEUCINE--TRNA LIGASE, MITOCHONDRIAL"/>
    <property type="match status" value="1"/>
</dbReference>
<keyword evidence="4 8" id="KW-0067">ATP-binding</keyword>
<feature type="domain" description="Leucyl-tRNA synthetase editing" evidence="12">
    <location>
        <begin position="276"/>
        <end position="440"/>
    </location>
</feature>
<dbReference type="Pfam" id="PF13603">
    <property type="entry name" value="tRNA-synt_1_2"/>
    <property type="match status" value="1"/>
</dbReference>